<dbReference type="EMBL" id="BLXT01004391">
    <property type="protein sequence ID" value="GFO12260.1"/>
    <property type="molecule type" value="Genomic_DNA"/>
</dbReference>
<organism evidence="1 2">
    <name type="scientific">Plakobranchus ocellatus</name>
    <dbReference type="NCBI Taxonomy" id="259542"/>
    <lineage>
        <taxon>Eukaryota</taxon>
        <taxon>Metazoa</taxon>
        <taxon>Spiralia</taxon>
        <taxon>Lophotrochozoa</taxon>
        <taxon>Mollusca</taxon>
        <taxon>Gastropoda</taxon>
        <taxon>Heterobranchia</taxon>
        <taxon>Euthyneura</taxon>
        <taxon>Panpulmonata</taxon>
        <taxon>Sacoglossa</taxon>
        <taxon>Placobranchoidea</taxon>
        <taxon>Plakobranchidae</taxon>
        <taxon>Plakobranchus</taxon>
    </lineage>
</organism>
<reference evidence="1 2" key="1">
    <citation type="journal article" date="2021" name="Elife">
        <title>Chloroplast acquisition without the gene transfer in kleptoplastic sea slugs, Plakobranchus ocellatus.</title>
        <authorList>
            <person name="Maeda T."/>
            <person name="Takahashi S."/>
            <person name="Yoshida T."/>
            <person name="Shimamura S."/>
            <person name="Takaki Y."/>
            <person name="Nagai Y."/>
            <person name="Toyoda A."/>
            <person name="Suzuki Y."/>
            <person name="Arimoto A."/>
            <person name="Ishii H."/>
            <person name="Satoh N."/>
            <person name="Nishiyama T."/>
            <person name="Hasebe M."/>
            <person name="Maruyama T."/>
            <person name="Minagawa J."/>
            <person name="Obokata J."/>
            <person name="Shigenobu S."/>
        </authorList>
    </citation>
    <scope>NUCLEOTIDE SEQUENCE [LARGE SCALE GENOMIC DNA]</scope>
</reference>
<protein>
    <submittedName>
        <fullName evidence="1">Endonuclease-reverse transcriptase</fullName>
    </submittedName>
</protein>
<accession>A0AAV4AYA4</accession>
<dbReference type="Proteomes" id="UP000735302">
    <property type="component" value="Unassembled WGS sequence"/>
</dbReference>
<name>A0AAV4AYA4_9GAST</name>
<keyword evidence="2" id="KW-1185">Reference proteome</keyword>
<evidence type="ECO:0000313" key="2">
    <source>
        <dbReference type="Proteomes" id="UP000735302"/>
    </source>
</evidence>
<keyword evidence="1" id="KW-0378">Hydrolase</keyword>
<gene>
    <name evidence="1" type="ORF">PoB_003876500</name>
</gene>
<dbReference type="GO" id="GO:0004519">
    <property type="term" value="F:endonuclease activity"/>
    <property type="evidence" value="ECO:0007669"/>
    <property type="project" value="UniProtKB-KW"/>
</dbReference>
<proteinExistence type="predicted"/>
<keyword evidence="1" id="KW-0255">Endonuclease</keyword>
<comment type="caution">
    <text evidence="1">The sequence shown here is derived from an EMBL/GenBank/DDBJ whole genome shotgun (WGS) entry which is preliminary data.</text>
</comment>
<dbReference type="AlphaFoldDB" id="A0AAV4AYA4"/>
<evidence type="ECO:0000313" key="1">
    <source>
        <dbReference type="EMBL" id="GFO12260.1"/>
    </source>
</evidence>
<sequence length="598" mass="68927">MWFIRRMMRISWTEKKSNEVVLKQANLERSLIKTIRQRQLQFLGHICRHKGLEHLRITRKIGGKRNRGRQRIAFIENLKSWAIDKGSNNKFISSDLETNPWEMMNFLVWVLIVYCATETVYADAEEQCLHRTRDMPASVGDTLEFSLCFSKNFTASSVSMETTYGHNGSKCSLNSASCFNKFFISSDRSSPDGKQRLKVKVKIESPDDFTNRILRFHGESKNSSEIFDLDIYRDVETVADCDLDYQYSPALVGDVLSFKICITLIELVEKIVELTIIPTIDSCKPNSWCDDTIFWTSKSVNLTILVTVNFKVKSILDYNLHRLKFRSAKGTVVAAHSIDIYKPDIEEPCSHELQGRSAKLGDTLEFSLCFMQQFYKSFAFVTLTSGSASTKCLLNNATCSTKFYALSDKSSHPGREKIMVRFNVTSISDFGKHSLTFQYQFKDYVTRTDFDIYKAVETSYDCEKNHLNIAAHLNDLLSFQLCLKDTNLTDSTMRFNLADQLSPCRPNYWCSEGLFWTFTTTGRKSIVTINFRVRSVADYRHHVLGFLDVKDATIAKASFDISLPGRYCSQRYTYMSMMLKRQCNSSFSYVQQLYVYKR</sequence>
<keyword evidence="1" id="KW-0540">Nuclease</keyword>